<reference evidence="1 2" key="1">
    <citation type="journal article" date="2015" name="Genome Biol. Evol.">
        <title>Comparative Genomics of a Bacterivorous Green Alga Reveals Evolutionary Causalities and Consequences of Phago-Mixotrophic Mode of Nutrition.</title>
        <authorList>
            <person name="Burns J.A."/>
            <person name="Paasch A."/>
            <person name="Narechania A."/>
            <person name="Kim E."/>
        </authorList>
    </citation>
    <scope>NUCLEOTIDE SEQUENCE [LARGE SCALE GENOMIC DNA]</scope>
    <source>
        <strain evidence="1 2">PLY_AMNH</strain>
    </source>
</reference>
<dbReference type="Proteomes" id="UP001190700">
    <property type="component" value="Unassembled WGS sequence"/>
</dbReference>
<name>A0AAE0BS64_9CHLO</name>
<evidence type="ECO:0000313" key="2">
    <source>
        <dbReference type="Proteomes" id="UP001190700"/>
    </source>
</evidence>
<evidence type="ECO:0000313" key="1">
    <source>
        <dbReference type="EMBL" id="KAK3241781.1"/>
    </source>
</evidence>
<protein>
    <submittedName>
        <fullName evidence="1">Uncharacterized protein</fullName>
    </submittedName>
</protein>
<comment type="caution">
    <text evidence="1">The sequence shown here is derived from an EMBL/GenBank/DDBJ whole genome shotgun (WGS) entry which is preliminary data.</text>
</comment>
<accession>A0AAE0BS64</accession>
<dbReference type="AlphaFoldDB" id="A0AAE0BS64"/>
<gene>
    <name evidence="1" type="ORF">CYMTET_48483</name>
</gene>
<keyword evidence="2" id="KW-1185">Reference proteome</keyword>
<sequence>MCLNLDDTDSSINYVKHKYQDAHEPPDVGEFHWKGRGDGTTTALVHILSMDEEEGTICYTEYTSEPSNPIVFSRHHTSSHLPYDYEHHVTSDNCILLPAGEALTHFGTKPALATLTAPDAHRYHSYVAERQKEILIDKLRSRTSEEDSECSCPSNSEEDDSTLAGARTDVQQDHYHTANDASLFAGMGTACSGALTWSGTMRMPLS</sequence>
<proteinExistence type="predicted"/>
<organism evidence="1 2">
    <name type="scientific">Cymbomonas tetramitiformis</name>
    <dbReference type="NCBI Taxonomy" id="36881"/>
    <lineage>
        <taxon>Eukaryota</taxon>
        <taxon>Viridiplantae</taxon>
        <taxon>Chlorophyta</taxon>
        <taxon>Pyramimonadophyceae</taxon>
        <taxon>Pyramimonadales</taxon>
        <taxon>Pyramimonadaceae</taxon>
        <taxon>Cymbomonas</taxon>
    </lineage>
</organism>
<dbReference type="EMBL" id="LGRX02033313">
    <property type="protein sequence ID" value="KAK3241781.1"/>
    <property type="molecule type" value="Genomic_DNA"/>
</dbReference>